<sequence>MSGRFQDKVAIVTGSSNGIGRAIAILFAKEGAKVTIHGRVEKDLQETANQIVSAGILSENVVVVKGDLREDSVQKELLQKTLDTFGKLDILINNAGGVGPDMCGRKGFDMNMEDYDYLFDLNLRAVVTLTNICMPHLIKSKGEIIMNSSISALPLATTTLVYYAMTKSALDQYTRALAIQVIRDGVRVNSVNPGVVLTKIFEKQGGNAEKIATALAMDPLIVPAGYYATPQDIAEVVAFLADRKVSHYIVGHCLVVDGGNTLMNKNLNSEIIGLGNSTTNGAV</sequence>
<dbReference type="Gene3D" id="3.40.50.720">
    <property type="entry name" value="NAD(P)-binding Rossmann-like Domain"/>
    <property type="match status" value="1"/>
</dbReference>
<dbReference type="SUPFAM" id="SSF51735">
    <property type="entry name" value="NAD(P)-binding Rossmann-fold domains"/>
    <property type="match status" value="1"/>
</dbReference>
<evidence type="ECO:0000313" key="3">
    <source>
        <dbReference type="Proteomes" id="UP000218231"/>
    </source>
</evidence>
<dbReference type="OrthoDB" id="47007at2759"/>
<dbReference type="PRINTS" id="PR00081">
    <property type="entry name" value="GDHRDH"/>
</dbReference>
<evidence type="ECO:0000313" key="2">
    <source>
        <dbReference type="EMBL" id="PAV82115.1"/>
    </source>
</evidence>
<dbReference type="PANTHER" id="PTHR44115">
    <property type="entry name" value="PROTEIN CBG09704"/>
    <property type="match status" value="1"/>
</dbReference>
<protein>
    <submittedName>
        <fullName evidence="2">Uncharacterized protein</fullName>
    </submittedName>
</protein>
<dbReference type="GO" id="GO:0016491">
    <property type="term" value="F:oxidoreductase activity"/>
    <property type="evidence" value="ECO:0007669"/>
    <property type="project" value="UniProtKB-KW"/>
</dbReference>
<keyword evidence="3" id="KW-1185">Reference proteome</keyword>
<comment type="caution">
    <text evidence="2">The sequence shown here is derived from an EMBL/GenBank/DDBJ whole genome shotgun (WGS) entry which is preliminary data.</text>
</comment>
<accession>A0A2A2L7Q9</accession>
<dbReference type="EMBL" id="LIAE01007078">
    <property type="protein sequence ID" value="PAV82115.1"/>
    <property type="molecule type" value="Genomic_DNA"/>
</dbReference>
<dbReference type="STRING" id="2018661.A0A2A2L7Q9"/>
<dbReference type="Proteomes" id="UP000218231">
    <property type="component" value="Unassembled WGS sequence"/>
</dbReference>
<dbReference type="FunFam" id="3.40.50.720:FF:000084">
    <property type="entry name" value="Short-chain dehydrogenase reductase"/>
    <property type="match status" value="1"/>
</dbReference>
<gene>
    <name evidence="2" type="ORF">WR25_12573</name>
</gene>
<name>A0A2A2L7Q9_9BILA</name>
<dbReference type="Pfam" id="PF13561">
    <property type="entry name" value="adh_short_C2"/>
    <property type="match status" value="1"/>
</dbReference>
<reference evidence="2 3" key="1">
    <citation type="journal article" date="2017" name="Curr. Biol.">
        <title>Genome architecture and evolution of a unichromosomal asexual nematode.</title>
        <authorList>
            <person name="Fradin H."/>
            <person name="Zegar C."/>
            <person name="Gutwein M."/>
            <person name="Lucas J."/>
            <person name="Kovtun M."/>
            <person name="Corcoran D."/>
            <person name="Baugh L.R."/>
            <person name="Kiontke K."/>
            <person name="Gunsalus K."/>
            <person name="Fitch D.H."/>
            <person name="Piano F."/>
        </authorList>
    </citation>
    <scope>NUCLEOTIDE SEQUENCE [LARGE SCALE GENOMIC DNA]</scope>
    <source>
        <strain evidence="2">PF1309</strain>
    </source>
</reference>
<dbReference type="PROSITE" id="PS00061">
    <property type="entry name" value="ADH_SHORT"/>
    <property type="match status" value="1"/>
</dbReference>
<dbReference type="InterPro" id="IPR020904">
    <property type="entry name" value="Sc_DH/Rdtase_CS"/>
</dbReference>
<organism evidence="2 3">
    <name type="scientific">Diploscapter pachys</name>
    <dbReference type="NCBI Taxonomy" id="2018661"/>
    <lineage>
        <taxon>Eukaryota</taxon>
        <taxon>Metazoa</taxon>
        <taxon>Ecdysozoa</taxon>
        <taxon>Nematoda</taxon>
        <taxon>Chromadorea</taxon>
        <taxon>Rhabditida</taxon>
        <taxon>Rhabditina</taxon>
        <taxon>Rhabditomorpha</taxon>
        <taxon>Rhabditoidea</taxon>
        <taxon>Rhabditidae</taxon>
        <taxon>Diploscapter</taxon>
    </lineage>
</organism>
<dbReference type="PRINTS" id="PR00080">
    <property type="entry name" value="SDRFAMILY"/>
</dbReference>
<keyword evidence="1" id="KW-0560">Oxidoreductase</keyword>
<proteinExistence type="predicted"/>
<dbReference type="InterPro" id="IPR002347">
    <property type="entry name" value="SDR_fam"/>
</dbReference>
<dbReference type="AlphaFoldDB" id="A0A2A2L7Q9"/>
<dbReference type="PANTHER" id="PTHR44115:SF2">
    <property type="entry name" value="NAD(P)-BINDING PROTEIN"/>
    <property type="match status" value="1"/>
</dbReference>
<evidence type="ECO:0000256" key="1">
    <source>
        <dbReference type="ARBA" id="ARBA00023002"/>
    </source>
</evidence>
<dbReference type="InterPro" id="IPR036291">
    <property type="entry name" value="NAD(P)-bd_dom_sf"/>
</dbReference>